<dbReference type="OMA" id="CANRAAT"/>
<sequence>MADAVHTRTRADAASSSKGGVIGVEAAMLSISSCANRAATSLGATTSARSSGATSSSTRQPGRHPPRRSLVVSKASTGGGDGGDDDDDVKRSNYKETSGAVKGLVSGLTAVVNAFGVGGGDVASSGSSGATRRERREARPPPSTPRNPTALAADIAREFTEAKYLWTGDINPEMYDLYCTFTDPTLSFAGLETFQRNLANLQPVLSRLVRDSDVELYSCELAGDGKGGGGGGAVRARWRMTGNLRVPWRPRIDLEGQTTFTFKDYGGDRGCLITAYQEEWGLSAGEAVMQLVTPFKW</sequence>
<proteinExistence type="predicted"/>
<dbReference type="Proteomes" id="UP000002009">
    <property type="component" value="Chromosome 3"/>
</dbReference>
<dbReference type="Pfam" id="PF10184">
    <property type="entry name" value="DUF2358"/>
    <property type="match status" value="1"/>
</dbReference>
<evidence type="ECO:0000313" key="2">
    <source>
        <dbReference type="EMBL" id="ACO61989.1"/>
    </source>
</evidence>
<dbReference type="KEGG" id="mis:MICPUN_57398"/>
<dbReference type="InParanoid" id="C1E2X3"/>
<keyword evidence="3" id="KW-1185">Reference proteome</keyword>
<dbReference type="STRING" id="296587.C1E2X3"/>
<accession>C1E2X3</accession>
<reference evidence="2 3" key="1">
    <citation type="journal article" date="2009" name="Science">
        <title>Green evolution and dynamic adaptations revealed by genomes of the marine picoeukaryotes Micromonas.</title>
        <authorList>
            <person name="Worden A.Z."/>
            <person name="Lee J.H."/>
            <person name="Mock T."/>
            <person name="Rouze P."/>
            <person name="Simmons M.P."/>
            <person name="Aerts A.L."/>
            <person name="Allen A.E."/>
            <person name="Cuvelier M.L."/>
            <person name="Derelle E."/>
            <person name="Everett M.V."/>
            <person name="Foulon E."/>
            <person name="Grimwood J."/>
            <person name="Gundlach H."/>
            <person name="Henrissat B."/>
            <person name="Napoli C."/>
            <person name="McDonald S.M."/>
            <person name="Parker M.S."/>
            <person name="Rombauts S."/>
            <person name="Salamov A."/>
            <person name="Von Dassow P."/>
            <person name="Badger J.H."/>
            <person name="Coutinho P.M."/>
            <person name="Demir E."/>
            <person name="Dubchak I."/>
            <person name="Gentemann C."/>
            <person name="Eikrem W."/>
            <person name="Gready J.E."/>
            <person name="John U."/>
            <person name="Lanier W."/>
            <person name="Lindquist E.A."/>
            <person name="Lucas S."/>
            <person name="Mayer K.F."/>
            <person name="Moreau H."/>
            <person name="Not F."/>
            <person name="Otillar R."/>
            <person name="Panaud O."/>
            <person name="Pangilinan J."/>
            <person name="Paulsen I."/>
            <person name="Piegu B."/>
            <person name="Poliakov A."/>
            <person name="Robbens S."/>
            <person name="Schmutz J."/>
            <person name="Toulza E."/>
            <person name="Wyss T."/>
            <person name="Zelensky A."/>
            <person name="Zhou K."/>
            <person name="Armbrust E.V."/>
            <person name="Bhattacharya D."/>
            <person name="Goodenough U.W."/>
            <person name="Van de Peer Y."/>
            <person name="Grigoriev I.V."/>
        </authorList>
    </citation>
    <scope>NUCLEOTIDE SEQUENCE [LARGE SCALE GENOMIC DNA]</scope>
    <source>
        <strain evidence="3">RCC299 / NOUM17</strain>
    </source>
</reference>
<evidence type="ECO:0000313" key="3">
    <source>
        <dbReference type="Proteomes" id="UP000002009"/>
    </source>
</evidence>
<gene>
    <name evidence="2" type="ORF">MICPUN_57398</name>
</gene>
<feature type="compositionally biased region" description="Low complexity" evidence="1">
    <location>
        <begin position="44"/>
        <end position="59"/>
    </location>
</feature>
<dbReference type="InterPro" id="IPR018790">
    <property type="entry name" value="DUF2358"/>
</dbReference>
<feature type="region of interest" description="Disordered" evidence="1">
    <location>
        <begin position="122"/>
        <end position="149"/>
    </location>
</feature>
<dbReference type="RefSeq" id="XP_002500731.1">
    <property type="nucleotide sequence ID" value="XM_002500685.1"/>
</dbReference>
<dbReference type="eggNOG" id="ENOG502S3RX">
    <property type="taxonomic scope" value="Eukaryota"/>
</dbReference>
<name>C1E2X3_MICCC</name>
<dbReference type="GeneID" id="8241922"/>
<dbReference type="OrthoDB" id="348976at2759"/>
<dbReference type="PANTHER" id="PTHR34123:SF1">
    <property type="entry name" value="OS04G0578200 PROTEIN"/>
    <property type="match status" value="1"/>
</dbReference>
<dbReference type="PANTHER" id="PTHR34123">
    <property type="entry name" value="OS04G0578200 PROTEIN"/>
    <property type="match status" value="1"/>
</dbReference>
<evidence type="ECO:0000256" key="1">
    <source>
        <dbReference type="SAM" id="MobiDB-lite"/>
    </source>
</evidence>
<protein>
    <submittedName>
        <fullName evidence="2">Uncharacterized protein</fullName>
    </submittedName>
</protein>
<organism evidence="2 3">
    <name type="scientific">Micromonas commoda (strain RCC299 / NOUM17 / CCMP2709)</name>
    <name type="common">Picoplanktonic green alga</name>
    <dbReference type="NCBI Taxonomy" id="296587"/>
    <lineage>
        <taxon>Eukaryota</taxon>
        <taxon>Viridiplantae</taxon>
        <taxon>Chlorophyta</taxon>
        <taxon>Mamiellophyceae</taxon>
        <taxon>Mamiellales</taxon>
        <taxon>Mamiellaceae</taxon>
        <taxon>Micromonas</taxon>
    </lineage>
</organism>
<dbReference type="AlphaFoldDB" id="C1E2X3"/>
<dbReference type="EMBL" id="CP001324">
    <property type="protein sequence ID" value="ACO61989.1"/>
    <property type="molecule type" value="Genomic_DNA"/>
</dbReference>
<feature type="region of interest" description="Disordered" evidence="1">
    <location>
        <begin position="44"/>
        <end position="92"/>
    </location>
</feature>